<dbReference type="RefSeq" id="WP_400398082.1">
    <property type="nucleotide sequence ID" value="NZ_JBIXLL010000014.1"/>
</dbReference>
<dbReference type="Gene3D" id="3.30.559.10">
    <property type="entry name" value="Chloramphenicol acetyltransferase-like domain"/>
    <property type="match status" value="1"/>
</dbReference>
<dbReference type="Proteomes" id="UP001617689">
    <property type="component" value="Unassembled WGS sequence"/>
</dbReference>
<dbReference type="Pfam" id="PF00668">
    <property type="entry name" value="Condensation"/>
    <property type="match status" value="1"/>
</dbReference>
<reference evidence="2 3" key="1">
    <citation type="submission" date="2024-10" db="EMBL/GenBank/DDBJ databases">
        <authorList>
            <person name="Lu C.-H."/>
        </authorList>
    </citation>
    <scope>NUCLEOTIDE SEQUENCE [LARGE SCALE GENOMIC DNA]</scope>
    <source>
        <strain evidence="2 3">22ZTDG03-2</strain>
    </source>
</reference>
<accession>A0ABW8GFC1</accession>
<protein>
    <submittedName>
        <fullName evidence="2">Condensation domain-containing protein</fullName>
    </submittedName>
</protein>
<evidence type="ECO:0000313" key="2">
    <source>
        <dbReference type="EMBL" id="MFJ5431389.1"/>
    </source>
</evidence>
<evidence type="ECO:0000259" key="1">
    <source>
        <dbReference type="Pfam" id="PF00668"/>
    </source>
</evidence>
<evidence type="ECO:0000313" key="3">
    <source>
        <dbReference type="Proteomes" id="UP001617689"/>
    </source>
</evidence>
<dbReference type="Gene3D" id="3.30.559.30">
    <property type="entry name" value="Nonribosomal peptide synthetase, condensation domain"/>
    <property type="match status" value="1"/>
</dbReference>
<dbReference type="EMBL" id="JBIXLL010000014">
    <property type="protein sequence ID" value="MFJ5431389.1"/>
    <property type="molecule type" value="Genomic_DNA"/>
</dbReference>
<sequence>MKFINMPSLTLPPGRLTVWRAEAPPMSDARWVRDRRRASCIQEASIMGALEEQREGRASASWLSCTFTLPEPLDQAAFTKALCHWTDRHETLRSHLRLSATPTARTQLERLTLETAAIKVNASFIGHFSNTGDLVHQLEQLFNDSVSPLNWPGYLFTTIQHATATTVCVAVDHTLIDGYSLFELPAELSLLYHAAISADNTPLTLPPAASYLDFAEAERSASEALTADHEGIIRWQRFVNKSGGHLPPFPIPLDRPENPLIAQHSGHIMVMNKNDANAFSRICRAASGDTFSGLLACLAKSVHDKTGQCEFRTMIPCQTQSGNRKPSMGWYVGMSPFACRIDGSSPFSSALAHAVTGLKGIKTLAQIPITRVAELINQPLRDPFMISYMDMRRTPGSRHWSEWQVATAYCTSVDPEEVYLWFIRTHDGLFLNYRHPASEQASHVISQYLAQTRKRLDSVVSTGCWLDEGKQ</sequence>
<feature type="domain" description="Condensation" evidence="1">
    <location>
        <begin position="53"/>
        <end position="372"/>
    </location>
</feature>
<proteinExistence type="predicted"/>
<dbReference type="InterPro" id="IPR001242">
    <property type="entry name" value="Condensation_dom"/>
</dbReference>
<keyword evidence="3" id="KW-1185">Reference proteome</keyword>
<name>A0ABW8GFC1_9GAMM</name>
<dbReference type="SUPFAM" id="SSF52777">
    <property type="entry name" value="CoA-dependent acyltransferases"/>
    <property type="match status" value="2"/>
</dbReference>
<organism evidence="2 3">
    <name type="scientific">Pectobacterium actinidiae</name>
    <dbReference type="NCBI Taxonomy" id="1507808"/>
    <lineage>
        <taxon>Bacteria</taxon>
        <taxon>Pseudomonadati</taxon>
        <taxon>Pseudomonadota</taxon>
        <taxon>Gammaproteobacteria</taxon>
        <taxon>Enterobacterales</taxon>
        <taxon>Pectobacteriaceae</taxon>
        <taxon>Pectobacterium</taxon>
    </lineage>
</organism>
<gene>
    <name evidence="2" type="ORF">ACIPUP_19830</name>
</gene>
<comment type="caution">
    <text evidence="2">The sequence shown here is derived from an EMBL/GenBank/DDBJ whole genome shotgun (WGS) entry which is preliminary data.</text>
</comment>
<dbReference type="InterPro" id="IPR023213">
    <property type="entry name" value="CAT-like_dom_sf"/>
</dbReference>